<evidence type="ECO:0000313" key="3">
    <source>
        <dbReference type="EMBL" id="KAG5587946.1"/>
    </source>
</evidence>
<keyword evidence="4" id="KW-1185">Reference proteome</keyword>
<dbReference type="OrthoDB" id="1534647at2759"/>
<dbReference type="Gene3D" id="3.80.10.10">
    <property type="entry name" value="Ribonuclease Inhibitor"/>
    <property type="match status" value="1"/>
</dbReference>
<dbReference type="SUPFAM" id="SSF52047">
    <property type="entry name" value="RNI-like"/>
    <property type="match status" value="1"/>
</dbReference>
<dbReference type="InterPro" id="IPR053772">
    <property type="entry name" value="At1g61320/At1g61330-like"/>
</dbReference>
<dbReference type="AlphaFoldDB" id="A0A9J5XJP3"/>
<evidence type="ECO:0000313" key="4">
    <source>
        <dbReference type="Proteomes" id="UP000824120"/>
    </source>
</evidence>
<feature type="domain" description="F-box/LRR-repeat protein 15/At3g58940/PEG3-like LRR" evidence="2">
    <location>
        <begin position="88"/>
        <end position="246"/>
    </location>
</feature>
<dbReference type="Pfam" id="PF24758">
    <property type="entry name" value="LRR_At5g56370"/>
    <property type="match status" value="1"/>
</dbReference>
<feature type="domain" description="F-box" evidence="1">
    <location>
        <begin position="4"/>
        <end position="41"/>
    </location>
</feature>
<proteinExistence type="predicted"/>
<dbReference type="PANTHER" id="PTHR34145:SF28">
    <property type="entry name" value="F-BOX DOMAIN-CONTAINING PROTEIN"/>
    <property type="match status" value="1"/>
</dbReference>
<dbReference type="Proteomes" id="UP000824120">
    <property type="component" value="Chromosome 9"/>
</dbReference>
<gene>
    <name evidence="3" type="ORF">H5410_048380</name>
</gene>
<protein>
    <recommendedName>
        <fullName evidence="5">F-box domain-containing protein</fullName>
    </recommendedName>
</protein>
<accession>A0A9J5XJP3</accession>
<dbReference type="InterPro" id="IPR036047">
    <property type="entry name" value="F-box-like_dom_sf"/>
</dbReference>
<evidence type="ECO:0008006" key="5">
    <source>
        <dbReference type="Google" id="ProtNLM"/>
    </source>
</evidence>
<sequence length="375" mass="43040">MADLLPECLIHKILSYLSLTEATRLSILSKTWLQACSTLPNLEFTVKYRDNMKIVDNIMERYQDEKIPIEKFELSDFSYLRLVFPMFDKWLDIALQNGVKHIVFGVPSYTSYPLPIFKIFASKSLRELVLRGSNLKHVSLSSGVVKCNSLRKLTLSDVVLDENMLQTLLNSCPFIVNFIFDNCYGLKKIELLNNLQKIKLVLIWKAGNQLVKIQAPTLEHLSFVTQPETSPKLDIVDAPNLVSLVYEGNLVPTIFVDAKLPWSCHPRRLLLESNGTTIAYVMDRLMYMKSSSQLKEVKVYRFDWGEVRWHFVELGRGKEAISLTKILLFVKKGPAVRYETFEQLNCIDAYASAIDTMKLEVHFTRLVVFALSQSI</sequence>
<dbReference type="PANTHER" id="PTHR34145">
    <property type="entry name" value="OS02G0105600 PROTEIN"/>
    <property type="match status" value="1"/>
</dbReference>
<dbReference type="InterPro" id="IPR001810">
    <property type="entry name" value="F-box_dom"/>
</dbReference>
<dbReference type="InterPro" id="IPR055411">
    <property type="entry name" value="LRR_FXL15/At3g58940/PEG3-like"/>
</dbReference>
<comment type="caution">
    <text evidence="3">The sequence shown here is derived from an EMBL/GenBank/DDBJ whole genome shotgun (WGS) entry which is preliminary data.</text>
</comment>
<dbReference type="InterPro" id="IPR032675">
    <property type="entry name" value="LRR_dom_sf"/>
</dbReference>
<evidence type="ECO:0000259" key="2">
    <source>
        <dbReference type="Pfam" id="PF24758"/>
    </source>
</evidence>
<dbReference type="Pfam" id="PF00646">
    <property type="entry name" value="F-box"/>
    <property type="match status" value="1"/>
</dbReference>
<evidence type="ECO:0000259" key="1">
    <source>
        <dbReference type="Pfam" id="PF00646"/>
    </source>
</evidence>
<dbReference type="EMBL" id="JACXVP010000009">
    <property type="protein sequence ID" value="KAG5587946.1"/>
    <property type="molecule type" value="Genomic_DNA"/>
</dbReference>
<organism evidence="3 4">
    <name type="scientific">Solanum commersonii</name>
    <name type="common">Commerson's wild potato</name>
    <name type="synonym">Commerson's nightshade</name>
    <dbReference type="NCBI Taxonomy" id="4109"/>
    <lineage>
        <taxon>Eukaryota</taxon>
        <taxon>Viridiplantae</taxon>
        <taxon>Streptophyta</taxon>
        <taxon>Embryophyta</taxon>
        <taxon>Tracheophyta</taxon>
        <taxon>Spermatophyta</taxon>
        <taxon>Magnoliopsida</taxon>
        <taxon>eudicotyledons</taxon>
        <taxon>Gunneridae</taxon>
        <taxon>Pentapetalae</taxon>
        <taxon>asterids</taxon>
        <taxon>lamiids</taxon>
        <taxon>Solanales</taxon>
        <taxon>Solanaceae</taxon>
        <taxon>Solanoideae</taxon>
        <taxon>Solaneae</taxon>
        <taxon>Solanum</taxon>
    </lineage>
</organism>
<dbReference type="SUPFAM" id="SSF81383">
    <property type="entry name" value="F-box domain"/>
    <property type="match status" value="1"/>
</dbReference>
<reference evidence="3 4" key="1">
    <citation type="submission" date="2020-09" db="EMBL/GenBank/DDBJ databases">
        <title>De no assembly of potato wild relative species, Solanum commersonii.</title>
        <authorList>
            <person name="Cho K."/>
        </authorList>
    </citation>
    <scope>NUCLEOTIDE SEQUENCE [LARGE SCALE GENOMIC DNA]</scope>
    <source>
        <strain evidence="3">LZ3.2</strain>
        <tissue evidence="3">Leaf</tissue>
    </source>
</reference>
<name>A0A9J5XJP3_SOLCO</name>